<organism evidence="7 8">
    <name type="scientific">Pogonophryne albipinna</name>
    <dbReference type="NCBI Taxonomy" id="1090488"/>
    <lineage>
        <taxon>Eukaryota</taxon>
        <taxon>Metazoa</taxon>
        <taxon>Chordata</taxon>
        <taxon>Craniata</taxon>
        <taxon>Vertebrata</taxon>
        <taxon>Euteleostomi</taxon>
        <taxon>Actinopterygii</taxon>
        <taxon>Neopterygii</taxon>
        <taxon>Teleostei</taxon>
        <taxon>Neoteleostei</taxon>
        <taxon>Acanthomorphata</taxon>
        <taxon>Eupercaria</taxon>
        <taxon>Perciformes</taxon>
        <taxon>Notothenioidei</taxon>
        <taxon>Pogonophryne</taxon>
    </lineage>
</organism>
<keyword evidence="4" id="KW-0325">Glycoprotein</keyword>
<evidence type="ECO:0000256" key="1">
    <source>
        <dbReference type="ARBA" id="ARBA00004613"/>
    </source>
</evidence>
<dbReference type="InterPro" id="IPR056475">
    <property type="entry name" value="GBD_Hemicentin/VWA7"/>
</dbReference>
<dbReference type="AlphaFoldDB" id="A0AAD6FCR3"/>
<dbReference type="GO" id="GO:0005576">
    <property type="term" value="C:extracellular region"/>
    <property type="evidence" value="ECO:0007669"/>
    <property type="project" value="UniProtKB-SubCell"/>
</dbReference>
<feature type="domain" description="Hemicentin/VWA7 galactose-binding" evidence="5">
    <location>
        <begin position="231"/>
        <end position="297"/>
    </location>
</feature>
<dbReference type="InterPro" id="IPR036465">
    <property type="entry name" value="vWFA_dom_sf"/>
</dbReference>
<evidence type="ECO:0000313" key="8">
    <source>
        <dbReference type="Proteomes" id="UP001219934"/>
    </source>
</evidence>
<comment type="subcellular location">
    <subcellularLocation>
        <location evidence="1">Secreted</location>
    </subcellularLocation>
</comment>
<keyword evidence="2" id="KW-0964">Secreted</keyword>
<dbReference type="InterPro" id="IPR056861">
    <property type="entry name" value="HMCN1-like_VWA"/>
</dbReference>
<dbReference type="Pfam" id="PF23560">
    <property type="entry name" value="GBD_Hemicentin"/>
    <property type="match status" value="1"/>
</dbReference>
<comment type="caution">
    <text evidence="7">The sequence shown here is derived from an EMBL/GenBank/DDBJ whole genome shotgun (WGS) entry which is preliminary data.</text>
</comment>
<reference evidence="7" key="1">
    <citation type="submission" date="2022-11" db="EMBL/GenBank/DDBJ databases">
        <title>Chromosome-level genome of Pogonophryne albipinna.</title>
        <authorList>
            <person name="Jo E."/>
        </authorList>
    </citation>
    <scope>NUCLEOTIDE SEQUENCE</scope>
    <source>
        <strain evidence="7">SGF0006</strain>
        <tissue evidence="7">Muscle</tissue>
    </source>
</reference>
<evidence type="ECO:0000256" key="4">
    <source>
        <dbReference type="ARBA" id="ARBA00023180"/>
    </source>
</evidence>
<dbReference type="PANTHER" id="PTHR14905">
    <property type="entry name" value="NG37"/>
    <property type="match status" value="1"/>
</dbReference>
<proteinExistence type="predicted"/>
<sequence>MTAANMSVAATSELLEDIRGAAGIRTFLQMMGISKGSSKALCFVIDTTKSMRDDIDAVQAVTSSIIDSGEGTEDAPSLYILVPFNDPDFGPLVKTTDPNVFKSAINSLSATGGGDVEELSLSGLQLALTSAPSNSEIFLFTDAPAKDKQLKSTVIALIERTQTVVNFMISGSTVLNRKTHSDGELNRISESEAELYRDLAQASGGLAIEVTKSELPVATSIITQSSSSSLVTLLQAARNPGSSDTFSFMVDETIMNPLVYITGRSINFTLTSPTGESEQSTNSKGSLIIKSQSVRNF</sequence>
<evidence type="ECO:0000256" key="2">
    <source>
        <dbReference type="ARBA" id="ARBA00022525"/>
    </source>
</evidence>
<dbReference type="PANTHER" id="PTHR14905:SF18">
    <property type="entry name" value="VON WILLEBRAND FACTOR A DOMAIN-CONTAINING 10, TANDEM DUPLICATE 1-RELATED"/>
    <property type="match status" value="1"/>
</dbReference>
<gene>
    <name evidence="7" type="ORF">JOQ06_019177</name>
</gene>
<dbReference type="EMBL" id="JAPTMU010000016">
    <property type="protein sequence ID" value="KAJ4930164.1"/>
    <property type="molecule type" value="Genomic_DNA"/>
</dbReference>
<accession>A0AAD6FCR3</accession>
<feature type="domain" description="Hemicentin-1-like von Willebrand factor A" evidence="6">
    <location>
        <begin position="40"/>
        <end position="212"/>
    </location>
</feature>
<dbReference type="SUPFAM" id="SSF53300">
    <property type="entry name" value="vWA-like"/>
    <property type="match status" value="1"/>
</dbReference>
<evidence type="ECO:0000259" key="6">
    <source>
        <dbReference type="Pfam" id="PF25106"/>
    </source>
</evidence>
<keyword evidence="8" id="KW-1185">Reference proteome</keyword>
<dbReference type="InterPro" id="IPR052577">
    <property type="entry name" value="VWA7"/>
</dbReference>
<evidence type="ECO:0000259" key="5">
    <source>
        <dbReference type="Pfam" id="PF23560"/>
    </source>
</evidence>
<keyword evidence="3" id="KW-0732">Signal</keyword>
<protein>
    <recommendedName>
        <fullName evidence="9">VWFA domain-containing protein</fullName>
    </recommendedName>
</protein>
<dbReference type="Pfam" id="PF25106">
    <property type="entry name" value="VWA_4"/>
    <property type="match status" value="1"/>
</dbReference>
<dbReference type="Proteomes" id="UP001219934">
    <property type="component" value="Unassembled WGS sequence"/>
</dbReference>
<evidence type="ECO:0000313" key="7">
    <source>
        <dbReference type="EMBL" id="KAJ4930164.1"/>
    </source>
</evidence>
<dbReference type="Gene3D" id="3.40.50.410">
    <property type="entry name" value="von Willebrand factor, type A domain"/>
    <property type="match status" value="1"/>
</dbReference>
<name>A0AAD6FCR3_9TELE</name>
<evidence type="ECO:0008006" key="9">
    <source>
        <dbReference type="Google" id="ProtNLM"/>
    </source>
</evidence>
<evidence type="ECO:0000256" key="3">
    <source>
        <dbReference type="ARBA" id="ARBA00022729"/>
    </source>
</evidence>